<keyword evidence="12" id="KW-0326">Glycosidase</keyword>
<dbReference type="Gene3D" id="1.10.8.50">
    <property type="match status" value="1"/>
</dbReference>
<dbReference type="GO" id="GO:0003684">
    <property type="term" value="F:damaged DNA binding"/>
    <property type="evidence" value="ECO:0007669"/>
    <property type="project" value="InterPro"/>
</dbReference>
<dbReference type="GO" id="GO:0016829">
    <property type="term" value="F:lyase activity"/>
    <property type="evidence" value="ECO:0007669"/>
    <property type="project" value="UniProtKB-KW"/>
</dbReference>
<dbReference type="Pfam" id="PF06831">
    <property type="entry name" value="H2TH"/>
    <property type="match status" value="1"/>
</dbReference>
<accession>A0A518BSW0</accession>
<dbReference type="SMART" id="SM01232">
    <property type="entry name" value="H2TH"/>
    <property type="match status" value="1"/>
</dbReference>
<reference evidence="16 17" key="1">
    <citation type="submission" date="2019-02" db="EMBL/GenBank/DDBJ databases">
        <title>Deep-cultivation of Planctomycetes and their phenomic and genomic characterization uncovers novel biology.</title>
        <authorList>
            <person name="Wiegand S."/>
            <person name="Jogler M."/>
            <person name="Boedeker C."/>
            <person name="Pinto D."/>
            <person name="Vollmers J."/>
            <person name="Rivas-Marin E."/>
            <person name="Kohn T."/>
            <person name="Peeters S.H."/>
            <person name="Heuer A."/>
            <person name="Rast P."/>
            <person name="Oberbeckmann S."/>
            <person name="Bunk B."/>
            <person name="Jeske O."/>
            <person name="Meyerdierks A."/>
            <person name="Storesund J.E."/>
            <person name="Kallscheuer N."/>
            <person name="Luecker S."/>
            <person name="Lage O.M."/>
            <person name="Pohl T."/>
            <person name="Merkel B.J."/>
            <person name="Hornburger P."/>
            <person name="Mueller R.-W."/>
            <person name="Bruemmer F."/>
            <person name="Labrenz M."/>
            <person name="Spormann A.M."/>
            <person name="Op den Camp H."/>
            <person name="Overmann J."/>
            <person name="Amann R."/>
            <person name="Jetten M.S.M."/>
            <person name="Mascher T."/>
            <person name="Medema M.H."/>
            <person name="Devos D.P."/>
            <person name="Kaster A.-K."/>
            <person name="Ovreas L."/>
            <person name="Rohde M."/>
            <person name="Galperin M.Y."/>
            <person name="Jogler C."/>
        </authorList>
    </citation>
    <scope>NUCLEOTIDE SEQUENCE [LARGE SCALE GENOMIC DNA]</scope>
    <source>
        <strain evidence="16 17">Pla133</strain>
    </source>
</reference>
<organism evidence="16 17">
    <name type="scientific">Engelhardtia mirabilis</name>
    <dbReference type="NCBI Taxonomy" id="2528011"/>
    <lineage>
        <taxon>Bacteria</taxon>
        <taxon>Pseudomonadati</taxon>
        <taxon>Planctomycetota</taxon>
        <taxon>Planctomycetia</taxon>
        <taxon>Planctomycetia incertae sedis</taxon>
        <taxon>Engelhardtia</taxon>
    </lineage>
</organism>
<evidence type="ECO:0000256" key="11">
    <source>
        <dbReference type="ARBA" id="ARBA00023268"/>
    </source>
</evidence>
<evidence type="ECO:0000256" key="1">
    <source>
        <dbReference type="ARBA" id="ARBA00001668"/>
    </source>
</evidence>
<keyword evidence="7" id="KW-0862">Zinc</keyword>
<dbReference type="PANTHER" id="PTHR22993:SF9">
    <property type="entry name" value="FORMAMIDOPYRIMIDINE-DNA GLYCOSYLASE"/>
    <property type="match status" value="1"/>
</dbReference>
<dbReference type="GO" id="GO:0003906">
    <property type="term" value="F:DNA-(apurinic or apyrimidinic site) endonuclease activity"/>
    <property type="evidence" value="ECO:0007669"/>
    <property type="project" value="InterPro"/>
</dbReference>
<keyword evidence="6" id="KW-0378">Hydrolase</keyword>
<evidence type="ECO:0000256" key="7">
    <source>
        <dbReference type="ARBA" id="ARBA00022833"/>
    </source>
</evidence>
<keyword evidence="4" id="KW-0227">DNA damage</keyword>
<dbReference type="InterPro" id="IPR035937">
    <property type="entry name" value="FPG_N"/>
</dbReference>
<keyword evidence="8" id="KW-0238">DNA-binding</keyword>
<proteinExistence type="inferred from homology"/>
<dbReference type="PROSITE" id="PS51068">
    <property type="entry name" value="FPG_CAT"/>
    <property type="match status" value="1"/>
</dbReference>
<evidence type="ECO:0000256" key="10">
    <source>
        <dbReference type="ARBA" id="ARBA00023239"/>
    </source>
</evidence>
<dbReference type="InterPro" id="IPR012319">
    <property type="entry name" value="FPG_cat"/>
</dbReference>
<keyword evidence="3" id="KW-0479">Metal-binding</keyword>
<keyword evidence="17" id="KW-1185">Reference proteome</keyword>
<dbReference type="InterPro" id="IPR015886">
    <property type="entry name" value="H2TH_FPG"/>
</dbReference>
<sequence length="302" mass="33950">MAAGRYLRRVPELPDIVVYVEALERFTVGRKLLGPRLASPFVLRSVDPPLATLVGRRVTAVRRLGKRLVLVFEDELFLVLHPMIAGRLRWKPAGASIKGRGALAAFDFEQGTLIFSEASKRKRASIHVVRGEAGLAVHDRGGLDLRDADRATFLERLRLENRTLKRALVDPTTFDGIGNAYSDEILHRARLSPFQRTRDLDDERGVRLQDAARDVLREWTEHHRAAVGDGFPDVVTAFHPQMAVHGKYGQACPVCNAPVQRVIHAENEFNYCPGCQTEGRILADRVLSRLLKDDWPRSLDEL</sequence>
<evidence type="ECO:0000256" key="13">
    <source>
        <dbReference type="PROSITE-ProRule" id="PRU00391"/>
    </source>
</evidence>
<dbReference type="Proteomes" id="UP000316921">
    <property type="component" value="Chromosome"/>
</dbReference>
<dbReference type="SUPFAM" id="SSF46946">
    <property type="entry name" value="S13-like H2TH domain"/>
    <property type="match status" value="1"/>
</dbReference>
<gene>
    <name evidence="16" type="primary">fpg2</name>
    <name evidence="16" type="ORF">Pla133_51890</name>
</gene>
<evidence type="ECO:0000256" key="2">
    <source>
        <dbReference type="ARBA" id="ARBA00009409"/>
    </source>
</evidence>
<dbReference type="GO" id="GO:0006284">
    <property type="term" value="P:base-excision repair"/>
    <property type="evidence" value="ECO:0007669"/>
    <property type="project" value="InterPro"/>
</dbReference>
<evidence type="ECO:0000256" key="12">
    <source>
        <dbReference type="ARBA" id="ARBA00023295"/>
    </source>
</evidence>
<dbReference type="GO" id="GO:0034039">
    <property type="term" value="F:8-oxo-7,8-dihydroguanine DNA N-glycosylase activity"/>
    <property type="evidence" value="ECO:0007669"/>
    <property type="project" value="TreeGrafter"/>
</dbReference>
<keyword evidence="9" id="KW-0234">DNA repair</keyword>
<keyword evidence="11" id="KW-0511">Multifunctional enzyme</keyword>
<evidence type="ECO:0000256" key="3">
    <source>
        <dbReference type="ARBA" id="ARBA00022723"/>
    </source>
</evidence>
<dbReference type="PANTHER" id="PTHR22993">
    <property type="entry name" value="FORMAMIDOPYRIMIDINE-DNA GLYCOSYLASE"/>
    <property type="match status" value="1"/>
</dbReference>
<evidence type="ECO:0000256" key="5">
    <source>
        <dbReference type="ARBA" id="ARBA00022771"/>
    </source>
</evidence>
<dbReference type="SMART" id="SM00898">
    <property type="entry name" value="Fapy_DNA_glyco"/>
    <property type="match status" value="1"/>
</dbReference>
<evidence type="ECO:0000256" key="4">
    <source>
        <dbReference type="ARBA" id="ARBA00022763"/>
    </source>
</evidence>
<feature type="domain" description="Formamidopyrimidine-DNA glycosylase catalytic" evidence="15">
    <location>
        <begin position="11"/>
        <end position="154"/>
    </location>
</feature>
<dbReference type="GO" id="GO:0008270">
    <property type="term" value="F:zinc ion binding"/>
    <property type="evidence" value="ECO:0007669"/>
    <property type="project" value="UniProtKB-KW"/>
</dbReference>
<evidence type="ECO:0000259" key="15">
    <source>
        <dbReference type="PROSITE" id="PS51068"/>
    </source>
</evidence>
<dbReference type="InterPro" id="IPR000214">
    <property type="entry name" value="Znf_DNA_glyclase/AP_lyase"/>
</dbReference>
<protein>
    <submittedName>
        <fullName evidence="16">Putative formamidopyrimidine-DNA glycosylase-like protein</fullName>
    </submittedName>
</protein>
<dbReference type="PROSITE" id="PS51066">
    <property type="entry name" value="ZF_FPG_2"/>
    <property type="match status" value="1"/>
</dbReference>
<evidence type="ECO:0000313" key="16">
    <source>
        <dbReference type="EMBL" id="QDU70066.1"/>
    </source>
</evidence>
<dbReference type="Pfam" id="PF01149">
    <property type="entry name" value="Fapy_DNA_glyco"/>
    <property type="match status" value="1"/>
</dbReference>
<feature type="domain" description="FPG-type" evidence="14">
    <location>
        <begin position="243"/>
        <end position="277"/>
    </location>
</feature>
<dbReference type="EMBL" id="CP036287">
    <property type="protein sequence ID" value="QDU70066.1"/>
    <property type="molecule type" value="Genomic_DNA"/>
</dbReference>
<keyword evidence="10" id="KW-0456">Lyase</keyword>
<dbReference type="Gene3D" id="3.20.190.10">
    <property type="entry name" value="MutM-like, N-terminal"/>
    <property type="match status" value="1"/>
</dbReference>
<comment type="catalytic activity">
    <reaction evidence="1">
        <text>Hydrolysis of DNA containing ring-opened 7-methylguanine residues, releasing 2,6-diamino-4-hydroxy-5-(N-methyl)formamidopyrimidine.</text>
        <dbReference type="EC" id="3.2.2.23"/>
    </reaction>
</comment>
<keyword evidence="5 13" id="KW-0863">Zinc-finger</keyword>
<dbReference type="SUPFAM" id="SSF57716">
    <property type="entry name" value="Glucocorticoid receptor-like (DNA-binding domain)"/>
    <property type="match status" value="1"/>
</dbReference>
<evidence type="ECO:0000313" key="17">
    <source>
        <dbReference type="Proteomes" id="UP000316921"/>
    </source>
</evidence>
<dbReference type="InterPro" id="IPR010979">
    <property type="entry name" value="Ribosomal_uS13-like_H2TH"/>
</dbReference>
<dbReference type="CDD" id="cd08973">
    <property type="entry name" value="BaFpgNei_N_1"/>
    <property type="match status" value="1"/>
</dbReference>
<name>A0A518BSW0_9BACT</name>
<dbReference type="AlphaFoldDB" id="A0A518BSW0"/>
<dbReference type="SUPFAM" id="SSF81624">
    <property type="entry name" value="N-terminal domain of MutM-like DNA repair proteins"/>
    <property type="match status" value="1"/>
</dbReference>
<evidence type="ECO:0000256" key="8">
    <source>
        <dbReference type="ARBA" id="ARBA00023125"/>
    </source>
</evidence>
<evidence type="ECO:0000256" key="9">
    <source>
        <dbReference type="ARBA" id="ARBA00023204"/>
    </source>
</evidence>
<comment type="similarity">
    <text evidence="2">Belongs to the FPG family.</text>
</comment>
<evidence type="ECO:0000256" key="6">
    <source>
        <dbReference type="ARBA" id="ARBA00022801"/>
    </source>
</evidence>
<dbReference type="KEGG" id="pbap:Pla133_51890"/>
<evidence type="ECO:0000259" key="14">
    <source>
        <dbReference type="PROSITE" id="PS51066"/>
    </source>
</evidence>